<feature type="region of interest" description="Disordered" evidence="1">
    <location>
        <begin position="266"/>
        <end position="286"/>
    </location>
</feature>
<feature type="compositionally biased region" description="Polar residues" evidence="1">
    <location>
        <begin position="266"/>
        <end position="280"/>
    </location>
</feature>
<feature type="region of interest" description="Disordered" evidence="1">
    <location>
        <begin position="1092"/>
        <end position="1145"/>
    </location>
</feature>
<feature type="region of interest" description="Disordered" evidence="1">
    <location>
        <begin position="1007"/>
        <end position="1027"/>
    </location>
</feature>
<feature type="compositionally biased region" description="Basic and acidic residues" evidence="1">
    <location>
        <begin position="399"/>
        <end position="411"/>
    </location>
</feature>
<feature type="compositionally biased region" description="Polar residues" evidence="1">
    <location>
        <begin position="23"/>
        <end position="36"/>
    </location>
</feature>
<feature type="region of interest" description="Disordered" evidence="1">
    <location>
        <begin position="98"/>
        <end position="196"/>
    </location>
</feature>
<feature type="region of interest" description="Disordered" evidence="1">
    <location>
        <begin position="841"/>
        <end position="862"/>
    </location>
</feature>
<dbReference type="OrthoDB" id="3647690at2759"/>
<dbReference type="HOGENOM" id="CLU_004103_0_0_1"/>
<gene>
    <name evidence="2" type="ORF">TESG_00562</name>
</gene>
<feature type="compositionally biased region" description="Low complexity" evidence="1">
    <location>
        <begin position="1"/>
        <end position="18"/>
    </location>
</feature>
<feature type="compositionally biased region" description="Polar residues" evidence="1">
    <location>
        <begin position="844"/>
        <end position="862"/>
    </location>
</feature>
<feature type="compositionally biased region" description="Polar residues" evidence="1">
    <location>
        <begin position="1120"/>
        <end position="1131"/>
    </location>
</feature>
<dbReference type="Gene3D" id="3.40.50.12360">
    <property type="match status" value="1"/>
</dbReference>
<accession>F2RNU7</accession>
<feature type="compositionally biased region" description="Polar residues" evidence="1">
    <location>
        <begin position="417"/>
        <end position="427"/>
    </location>
</feature>
<dbReference type="EMBL" id="GG698478">
    <property type="protein sequence ID" value="EGD93003.1"/>
    <property type="molecule type" value="Genomic_DNA"/>
</dbReference>
<protein>
    <recommendedName>
        <fullName evidence="4">Chromo domain-containing protein</fullName>
    </recommendedName>
</protein>
<feature type="compositionally biased region" description="Low complexity" evidence="1">
    <location>
        <begin position="123"/>
        <end position="153"/>
    </location>
</feature>
<evidence type="ECO:0000256" key="1">
    <source>
        <dbReference type="SAM" id="MobiDB-lite"/>
    </source>
</evidence>
<dbReference type="InterPro" id="IPR038609">
    <property type="entry name" value="HDA1_su2/3_sf"/>
</dbReference>
<feature type="compositionally biased region" description="Polar residues" evidence="1">
    <location>
        <begin position="154"/>
        <end position="174"/>
    </location>
</feature>
<feature type="compositionally biased region" description="Polar residues" evidence="1">
    <location>
        <begin position="338"/>
        <end position="355"/>
    </location>
</feature>
<keyword evidence="3" id="KW-1185">Reference proteome</keyword>
<proteinExistence type="predicted"/>
<evidence type="ECO:0008006" key="4">
    <source>
        <dbReference type="Google" id="ProtNLM"/>
    </source>
</evidence>
<dbReference type="AlphaFoldDB" id="F2RNU7"/>
<name>F2RNU7_TRIT1</name>
<evidence type="ECO:0000313" key="2">
    <source>
        <dbReference type="EMBL" id="EGD93003.1"/>
    </source>
</evidence>
<feature type="compositionally biased region" description="Polar residues" evidence="1">
    <location>
        <begin position="367"/>
        <end position="384"/>
    </location>
</feature>
<reference evidence="3" key="1">
    <citation type="journal article" date="2012" name="MBio">
        <title>Comparative genome analysis of Trichophyton rubrum and related dermatophytes reveals candidate genes involved in infection.</title>
        <authorList>
            <person name="Martinez D.A."/>
            <person name="Oliver B.G."/>
            <person name="Graeser Y."/>
            <person name="Goldberg J.M."/>
            <person name="Li W."/>
            <person name="Martinez-Rossi N.M."/>
            <person name="Monod M."/>
            <person name="Shelest E."/>
            <person name="Barton R.C."/>
            <person name="Birch E."/>
            <person name="Brakhage A.A."/>
            <person name="Chen Z."/>
            <person name="Gurr S.J."/>
            <person name="Heiman D."/>
            <person name="Heitman J."/>
            <person name="Kosti I."/>
            <person name="Rossi A."/>
            <person name="Saif S."/>
            <person name="Samalova M."/>
            <person name="Saunders C.W."/>
            <person name="Shea T."/>
            <person name="Summerbell R.C."/>
            <person name="Xu J."/>
            <person name="Young S."/>
            <person name="Zeng Q."/>
            <person name="Birren B.W."/>
            <person name="Cuomo C.A."/>
            <person name="White T.C."/>
        </authorList>
    </citation>
    <scope>NUCLEOTIDE SEQUENCE [LARGE SCALE GENOMIC DNA]</scope>
    <source>
        <strain evidence="3">CBS 112818</strain>
    </source>
</reference>
<feature type="region of interest" description="Disordered" evidence="1">
    <location>
        <begin position="336"/>
        <end position="458"/>
    </location>
</feature>
<dbReference type="Pfam" id="PF11496">
    <property type="entry name" value="HDA2-3"/>
    <property type="match status" value="1"/>
</dbReference>
<feature type="region of interest" description="Disordered" evidence="1">
    <location>
        <begin position="1"/>
        <end position="48"/>
    </location>
</feature>
<dbReference type="InterPro" id="IPR021006">
    <property type="entry name" value="Hda2/3"/>
</dbReference>
<dbReference type="GO" id="GO:0070823">
    <property type="term" value="C:HDA1 complex"/>
    <property type="evidence" value="ECO:0007669"/>
    <property type="project" value="InterPro"/>
</dbReference>
<organism evidence="2 3">
    <name type="scientific">Trichophyton tonsurans (strain CBS 112818)</name>
    <name type="common">Scalp ringworm fungus</name>
    <dbReference type="NCBI Taxonomy" id="647933"/>
    <lineage>
        <taxon>Eukaryota</taxon>
        <taxon>Fungi</taxon>
        <taxon>Dikarya</taxon>
        <taxon>Ascomycota</taxon>
        <taxon>Pezizomycotina</taxon>
        <taxon>Eurotiomycetes</taxon>
        <taxon>Eurotiomycetidae</taxon>
        <taxon>Onygenales</taxon>
        <taxon>Arthrodermataceae</taxon>
        <taxon>Trichophyton</taxon>
    </lineage>
</organism>
<dbReference type="Proteomes" id="UP000009172">
    <property type="component" value="Unassembled WGS sequence"/>
</dbReference>
<sequence>MGPGAKGTTTPSSPSSKALDSRTAASQHSENYSPSQLPGEESVHSSQEYPIKFILDESGGKYLIAWEGPFEPTWEPKSCASYAAVRAWEVEKQKKYISAKQYKEQRPKRTCQTPRRKPLDFVSSSSPGISTQQSIEASQPSSSNPHSSIPSFSQATASSGSIFCPETQSQGTQTSRESSGRLGGSSSIASTENQSSYHTLTPRRIYQYNQDSSIPDSTAATWVLESTASSYILRGRTSTSPRGSPPQQLRQDTEQNFEFLARNYQPSQGTISTGSATHSTSLEKEHSQRKLRDLLFGPEVLETPPSRLPVLDRLEGLSHQIGEPGFEIDSPISRRVTDQSSPEFQTPFTNSNTVAGSCPSIPKSEYQAMNSSAPDSNASRTSANAEEVERHTRATSVSEKMKQLWDSDRALRKPLNSLPQSTTSSSAGDILPSAPPNASDIISPLNPQLDKGTANAIGNEAPSSVPIPFVTPQALHYNVEQVTSVPEALESTMQTETTEFETSSPQEQNQDALELEVNVLTLSEMEFAIPLSMDCRVKDEYDNTLEGENKYVEKFLESSPQSSEMGSLEGDSQGLITRMAILVEKLDNITTHPDINIASQAAGTSPDTAKEALWAEYSSSKFQYLGYLIDASSELDLHIIIMAKPGRTVDVVKRYLMGKNFNQAPFPGGEHGDPPAVFSKEKVSFEVRSTTDERGMLASRPPSLIIALDSSFDVNFESVKKLRVAHGHSTLVPVVRLIIANTVEHVKACLPKCTELTRLRLLVQHTLACNDSAGELQDDALGVQENAEETLMYIMDSPTTRTWKLPFMEALEIEGQGETPGSELDPMSSTNALRQKRWLESELSDSTNPSKRQRITPTQDITHVSDSMKDLTQMGQNSNPSATQSHTNQAATDIEALRHALTNSKAKVKTLEASIGALQYRYEEKHNLLHQTRHELEIEREKSQKSQTRFERQKEEITRLKDRNAELVTELEAARNTIKSGGGLESDLEKSREEIRKLEKSLASLERTVQQERSQTEYTRQQYQNASTSAAQSAMEARRLEERVQELEKKANGEAVRLKELKMKKDGEIQLARIKELESLLATRETLLTRKEEEIREMKKNRPSTRATSMQPRSPKYGTSRPSSPGPNNIGSAVRGSALKFRAEI</sequence>
<evidence type="ECO:0000313" key="3">
    <source>
        <dbReference type="Proteomes" id="UP000009172"/>
    </source>
</evidence>